<protein>
    <submittedName>
        <fullName evidence="3">Uncharacterized protein</fullName>
    </submittedName>
</protein>
<evidence type="ECO:0000313" key="4">
    <source>
        <dbReference type="Proteomes" id="UP001597405"/>
    </source>
</evidence>
<keyword evidence="2" id="KW-0081">Bacteriolytic enzyme</keyword>
<accession>A0ABW4UGV7</accession>
<gene>
    <name evidence="3" type="ORF">ACFSOZ_23150</name>
</gene>
<keyword evidence="4" id="KW-1185">Reference proteome</keyword>
<sequence length="281" mass="30783">MNRRELVIGGSLSAGLGAIGPARAADEDVAQTIATLQDADVVLEGAGASIEAKDAMADGLVAVAGISNGPISKRKIADEAIQMIVFFEVTSKNVYRRKYTGLVWPGDRSGVTCGIGYDIGYVTKERLRADWAGYISDKDIDNLSAACGVKGGKAGDLIPSMAPFDVDYDTAYRQFTEKGVPRYTGEVEDVLLNTQFLSAKSLGALVSLDYNRGSSFKVKPEKDLKGRYQEMRNIFTHMRNKEFDKIPAEIENMARLWEIPYVPGLITRRKLEAKLFREGRA</sequence>
<dbReference type="Proteomes" id="UP001597405">
    <property type="component" value="Unassembled WGS sequence"/>
</dbReference>
<organism evidence="3 4">
    <name type="scientific">Mesorhizobium newzealandense</name>
    <dbReference type="NCBI Taxonomy" id="1300302"/>
    <lineage>
        <taxon>Bacteria</taxon>
        <taxon>Pseudomonadati</taxon>
        <taxon>Pseudomonadota</taxon>
        <taxon>Alphaproteobacteria</taxon>
        <taxon>Hyphomicrobiales</taxon>
        <taxon>Phyllobacteriaceae</taxon>
        <taxon>Mesorhizobium</taxon>
    </lineage>
</organism>
<evidence type="ECO:0000256" key="1">
    <source>
        <dbReference type="ARBA" id="ARBA00022529"/>
    </source>
</evidence>
<comment type="caution">
    <text evidence="3">The sequence shown here is derived from an EMBL/GenBank/DDBJ whole genome shotgun (WGS) entry which is preliminary data.</text>
</comment>
<name>A0ABW4UGV7_9HYPH</name>
<reference evidence="4" key="1">
    <citation type="journal article" date="2019" name="Int. J. Syst. Evol. Microbiol.">
        <title>The Global Catalogue of Microorganisms (GCM) 10K type strain sequencing project: providing services to taxonomists for standard genome sequencing and annotation.</title>
        <authorList>
            <consortium name="The Broad Institute Genomics Platform"/>
            <consortium name="The Broad Institute Genome Sequencing Center for Infectious Disease"/>
            <person name="Wu L."/>
            <person name="Ma J."/>
        </authorList>
    </citation>
    <scope>NUCLEOTIDE SEQUENCE [LARGE SCALE GENOMIC DNA]</scope>
    <source>
        <strain evidence="4">CGMCC 1.16225</strain>
    </source>
</reference>
<keyword evidence="1" id="KW-0929">Antimicrobial</keyword>
<proteinExistence type="predicted"/>
<evidence type="ECO:0000256" key="2">
    <source>
        <dbReference type="ARBA" id="ARBA00022638"/>
    </source>
</evidence>
<dbReference type="InterPro" id="IPR023347">
    <property type="entry name" value="Lysozyme_dom_sf"/>
</dbReference>
<dbReference type="Gene3D" id="1.10.530.40">
    <property type="match status" value="1"/>
</dbReference>
<dbReference type="EMBL" id="JBHUGZ010000016">
    <property type="protein sequence ID" value="MFD1985417.1"/>
    <property type="molecule type" value="Genomic_DNA"/>
</dbReference>
<dbReference type="RefSeq" id="WP_379101759.1">
    <property type="nucleotide sequence ID" value="NZ_JBHUGZ010000016.1"/>
</dbReference>
<evidence type="ECO:0000313" key="3">
    <source>
        <dbReference type="EMBL" id="MFD1985417.1"/>
    </source>
</evidence>